<dbReference type="InterPro" id="IPR013899">
    <property type="entry name" value="DUF1771"/>
</dbReference>
<reference evidence="3" key="2">
    <citation type="submission" date="2020-08" db="EMBL/GenBank/DDBJ databases">
        <title>Plant Genome Project.</title>
        <authorList>
            <person name="Zhang R.-G."/>
        </authorList>
    </citation>
    <scope>NUCLEOTIDE SEQUENCE</scope>
    <source>
        <strain evidence="3">Huo1</strain>
        <tissue evidence="3">Leaf</tissue>
    </source>
</reference>
<accession>A0A8X8ZLN0</accession>
<proteinExistence type="predicted"/>
<dbReference type="Gene3D" id="3.30.1370.110">
    <property type="match status" value="1"/>
</dbReference>
<keyword evidence="4" id="KW-1185">Reference proteome</keyword>
<feature type="compositionally biased region" description="Polar residues" evidence="1">
    <location>
        <begin position="235"/>
        <end position="246"/>
    </location>
</feature>
<evidence type="ECO:0000313" key="3">
    <source>
        <dbReference type="EMBL" id="KAG6409497.1"/>
    </source>
</evidence>
<protein>
    <recommendedName>
        <fullName evidence="2">Smr domain-containing protein</fullName>
    </recommendedName>
</protein>
<dbReference type="AlphaFoldDB" id="A0A8X8ZLN0"/>
<comment type="caution">
    <text evidence="3">The sequence shown here is derived from an EMBL/GenBank/DDBJ whole genome shotgun (WGS) entry which is preliminary data.</text>
</comment>
<dbReference type="EMBL" id="PNBA02000010">
    <property type="protein sequence ID" value="KAG6409497.1"/>
    <property type="molecule type" value="Genomic_DNA"/>
</dbReference>
<dbReference type="OrthoDB" id="3231855at2759"/>
<feature type="region of interest" description="Disordered" evidence="1">
    <location>
        <begin position="235"/>
        <end position="274"/>
    </location>
</feature>
<evidence type="ECO:0000313" key="4">
    <source>
        <dbReference type="Proteomes" id="UP000298416"/>
    </source>
</evidence>
<dbReference type="CDD" id="cd14371">
    <property type="entry name" value="CUE_CID7_like"/>
    <property type="match status" value="1"/>
</dbReference>
<evidence type="ECO:0000256" key="1">
    <source>
        <dbReference type="SAM" id="MobiDB-lite"/>
    </source>
</evidence>
<dbReference type="SMART" id="SM00463">
    <property type="entry name" value="SMR"/>
    <property type="match status" value="1"/>
</dbReference>
<feature type="domain" description="Smr" evidence="2">
    <location>
        <begin position="422"/>
        <end position="504"/>
    </location>
</feature>
<dbReference type="InterPro" id="IPR036063">
    <property type="entry name" value="Smr_dom_sf"/>
</dbReference>
<dbReference type="InterPro" id="IPR041806">
    <property type="entry name" value="CID5/6/7_CUE"/>
</dbReference>
<dbReference type="SMART" id="SM01162">
    <property type="entry name" value="DUF1771"/>
    <property type="match status" value="1"/>
</dbReference>
<name>A0A8X8ZLN0_SALSN</name>
<dbReference type="InterPro" id="IPR002625">
    <property type="entry name" value="Smr_dom"/>
</dbReference>
<dbReference type="InterPro" id="IPR053242">
    <property type="entry name" value="PAM2-like_domain"/>
</dbReference>
<dbReference type="SUPFAM" id="SSF160443">
    <property type="entry name" value="SMR domain-like"/>
    <property type="match status" value="1"/>
</dbReference>
<dbReference type="PANTHER" id="PTHR46651:SF1">
    <property type="entry name" value="SMALL MUTS RELATED FAMILY PROTEIN"/>
    <property type="match status" value="1"/>
</dbReference>
<feature type="region of interest" description="Disordered" evidence="1">
    <location>
        <begin position="52"/>
        <end position="75"/>
    </location>
</feature>
<gene>
    <name evidence="3" type="ORF">SASPL_127537</name>
</gene>
<reference evidence="3" key="1">
    <citation type="submission" date="2018-01" db="EMBL/GenBank/DDBJ databases">
        <authorList>
            <person name="Mao J.F."/>
        </authorList>
    </citation>
    <scope>NUCLEOTIDE SEQUENCE</scope>
    <source>
        <strain evidence="3">Huo1</strain>
        <tissue evidence="3">Leaf</tissue>
    </source>
</reference>
<dbReference type="Pfam" id="PF08590">
    <property type="entry name" value="DUF1771"/>
    <property type="match status" value="1"/>
</dbReference>
<evidence type="ECO:0000259" key="2">
    <source>
        <dbReference type="PROSITE" id="PS50828"/>
    </source>
</evidence>
<organism evidence="3">
    <name type="scientific">Salvia splendens</name>
    <name type="common">Scarlet sage</name>
    <dbReference type="NCBI Taxonomy" id="180675"/>
    <lineage>
        <taxon>Eukaryota</taxon>
        <taxon>Viridiplantae</taxon>
        <taxon>Streptophyta</taxon>
        <taxon>Embryophyta</taxon>
        <taxon>Tracheophyta</taxon>
        <taxon>Spermatophyta</taxon>
        <taxon>Magnoliopsida</taxon>
        <taxon>eudicotyledons</taxon>
        <taxon>Gunneridae</taxon>
        <taxon>Pentapetalae</taxon>
        <taxon>asterids</taxon>
        <taxon>lamiids</taxon>
        <taxon>Lamiales</taxon>
        <taxon>Lamiaceae</taxon>
        <taxon>Nepetoideae</taxon>
        <taxon>Mentheae</taxon>
        <taxon>Salviinae</taxon>
        <taxon>Salvia</taxon>
        <taxon>Salvia subgen. Calosphace</taxon>
        <taxon>core Calosphace</taxon>
    </lineage>
</organism>
<dbReference type="Proteomes" id="UP000298416">
    <property type="component" value="Unassembled WGS sequence"/>
</dbReference>
<sequence>MNLSAAEADSVANKKLGAEAALNPNAAEFVPFALRSPATNMKILETSPKLTASGKSVLDRSEPSVSNTSNSEEEAQQYWCHQLPDDITPDFKLMGIDNDANIDSRYMSLTNCGFTLKDQQAFPVYPLDGNARAEKLRYPVSSIGECLQTSWDRKILSGTDGSTNQAFVAEMSNEQLLLNNADLCRLEFLASQFPSFSAESIADAYLSSGGDLNLTINVLTQLELRVNRGSTLSPKAFSTPNLSASSLPPPRVPNGHSGSRKPAGEYQQNVRPNWPPVNNSSRLIRSFLNIPSLAATESSIWKYDRNGLSDARQVLAKSIYGDRLQSRGSPLTSPARLDTGISFANMYREKREEACDHARVHNAYIEQARQAYLAGNNTLAKELSMIGQLHGVQVKAANVEAQKSIYYHQRNSNITNGAEQMIDLHGLNVSEAIFVLKCELAVLRNAARSVDQRVLVLIGVGAGHHTWGSPTAARLPAAVQRYLLEVEGLNYSEPRPGLLRVVIY</sequence>
<dbReference type="PANTHER" id="PTHR46651">
    <property type="entry name" value="POLYADENYLATE-BINDING PROTEIN-INTERACTING PROTEIN 7"/>
    <property type="match status" value="1"/>
</dbReference>
<dbReference type="PROSITE" id="PS50828">
    <property type="entry name" value="SMR"/>
    <property type="match status" value="1"/>
</dbReference>